<dbReference type="SUPFAM" id="SSF48403">
    <property type="entry name" value="Ankyrin repeat"/>
    <property type="match status" value="1"/>
</dbReference>
<keyword evidence="2 3" id="KW-0040">ANK repeat</keyword>
<dbReference type="Pfam" id="PF12796">
    <property type="entry name" value="Ank_2"/>
    <property type="match status" value="2"/>
</dbReference>
<dbReference type="SUPFAM" id="SSF52025">
    <property type="entry name" value="PA domain"/>
    <property type="match status" value="2"/>
</dbReference>
<evidence type="ECO:0000256" key="1">
    <source>
        <dbReference type="ARBA" id="ARBA00022737"/>
    </source>
</evidence>
<dbReference type="Pfam" id="PF02225">
    <property type="entry name" value="PA"/>
    <property type="match status" value="2"/>
</dbReference>
<dbReference type="EMBL" id="WSZM01001122">
    <property type="protein sequence ID" value="KAF4028204.1"/>
    <property type="molecule type" value="Genomic_DNA"/>
</dbReference>
<gene>
    <name evidence="5" type="ORF">GN244_ATG20121</name>
</gene>
<protein>
    <submittedName>
        <fullName evidence="5">Ankyrin repeats (3 copies)</fullName>
    </submittedName>
</protein>
<evidence type="ECO:0000256" key="3">
    <source>
        <dbReference type="PROSITE-ProRule" id="PRU00023"/>
    </source>
</evidence>
<evidence type="ECO:0000313" key="5">
    <source>
        <dbReference type="EMBL" id="KAF4028204.1"/>
    </source>
</evidence>
<feature type="repeat" description="ANK" evidence="3">
    <location>
        <begin position="458"/>
        <end position="490"/>
    </location>
</feature>
<dbReference type="Proteomes" id="UP000602510">
    <property type="component" value="Unassembled WGS sequence"/>
</dbReference>
<dbReference type="PROSITE" id="PS50088">
    <property type="entry name" value="ANK_REPEAT"/>
    <property type="match status" value="3"/>
</dbReference>
<dbReference type="PANTHER" id="PTHR24193:SF121">
    <property type="entry name" value="ADA2A-CONTAINING COMPLEX COMPONENT 3, ISOFORM D"/>
    <property type="match status" value="1"/>
</dbReference>
<dbReference type="PANTHER" id="PTHR24193">
    <property type="entry name" value="ANKYRIN REPEAT PROTEIN"/>
    <property type="match status" value="1"/>
</dbReference>
<dbReference type="AlphaFoldDB" id="A0A833VTR1"/>
<sequence length="1189" mass="129501">MATAQEFAFISWDGSNGRRACPLATFGSREPQVLDVRLACAEPPRADQPELKNAAELQGAVALVVRGGCSFAHKARLLQRAGAVAMLLANNTREEPLAAFTMGESSQELEENKKNEAESITIPCVMMCLRDVRELFQKFPPSVKTGELSFEILQREEGNAVAETCLRVQRELHNAAEAGKRWRAIKRTTTSIIKMLEPHNTPASDDMAEEVPSSLYPAGTGELDAVKSESDTVITREQQPPLLAFVQWATSASTYEICFAPLADFCWAIAGASYTGKLVACDPLLADKPLINARELSGAVALLRRGSCSFPDKLERVQRAGAVAAIVCNDDEVDPDTAFVMSVDQIDAANAKLPAVMIPHTIFLRIQPAVNVTTARILCLAGEAADELFASSGKVVSFRSLPMPSRKDGESCDDASDLVFNLHVACRDGDHAACQRVLASVEGKEAKRQLVNAACVSNGLSALHHACAGGNDNVVELLLQLGATPDVVDLAMQTPLHVACANSHVECARLLLRAESSAPLVPAVLYNVDEEYGGLPTRRDIGGGTAMHEAARAGSSVCVELLLSANARVENATDGATDKYVFLGVSAADVEGRTPLHLACANAHTESALYLVAANADVNVKDASGRSPLCLACEAANESAREGEAVRIIEKLITSSAVVEEETNSGSLLLDRIESPDLRRDLEVLYLRHEAHKARQRSFELGKENEAVTNRILALKDELTTLRGKVSSHDGYEIQIQQLQLQMQMILQFQTSYGPQSASVVQDAAVTPLLAAIFGDTTRKSDEELALDAALARDLGKKCLRQRQSVLAQKYFHRSLELMPLPGVNRLLAAARNAHHDDPTGTFTAATSAVAVPHTNALSLASSCCDKATKIQQLEALVHKTNATSQARTMLDGEVNKLKGISKHDDAEFALACRWVEWLLVLPWGELNSGLQTEKLYATKRKEFQHLDAIDARRVEAHRRQAARTIQRTFRKCYGAHLRTRTEAAAQIQTTIRGKLARLHRQVANQQLLESQDQRTTPFGSQQDGREAATLSNVNYATTIDPSMQKKLPHQYRVEELIVGNLFSPGQQVKDEAKSADRDLRVLQLIKCVEPGHGKSKVDKAQSSFFVWTRWGADLDQMCACSLSGPYEDQQDAQRRFDRVGYEEEVYSRTLPEDGFAFETGFSFFKSIVGAGGQRASTIAALDLPDPRP</sequence>
<reference evidence="5" key="1">
    <citation type="submission" date="2020-04" db="EMBL/GenBank/DDBJ databases">
        <title>Hybrid Assembly of Korean Phytophthora infestans isolates.</title>
        <authorList>
            <person name="Prokchorchik M."/>
            <person name="Lee Y."/>
            <person name="Seo J."/>
            <person name="Cho J.-H."/>
            <person name="Park Y.-E."/>
            <person name="Jang D.-C."/>
            <person name="Im J.-S."/>
            <person name="Choi J.-G."/>
            <person name="Park H.-J."/>
            <person name="Lee G.-B."/>
            <person name="Lee Y.-G."/>
            <person name="Hong S.-Y."/>
            <person name="Cho K."/>
            <person name="Sohn K.H."/>
        </authorList>
    </citation>
    <scope>NUCLEOTIDE SEQUENCE</scope>
    <source>
        <strain evidence="5">KR_1_A1</strain>
    </source>
</reference>
<proteinExistence type="predicted"/>
<evidence type="ECO:0000256" key="2">
    <source>
        <dbReference type="ARBA" id="ARBA00023043"/>
    </source>
</evidence>
<evidence type="ECO:0000313" key="6">
    <source>
        <dbReference type="Proteomes" id="UP000602510"/>
    </source>
</evidence>
<accession>A0A833VTR1</accession>
<dbReference type="InterPro" id="IPR036770">
    <property type="entry name" value="Ankyrin_rpt-contain_sf"/>
</dbReference>
<evidence type="ECO:0000259" key="4">
    <source>
        <dbReference type="Pfam" id="PF02225"/>
    </source>
</evidence>
<feature type="domain" description="PA" evidence="4">
    <location>
        <begin position="38"/>
        <end position="127"/>
    </location>
</feature>
<dbReference type="Gene3D" id="3.50.30.30">
    <property type="match status" value="2"/>
</dbReference>
<dbReference type="Gene3D" id="1.25.40.20">
    <property type="entry name" value="Ankyrin repeat-containing domain"/>
    <property type="match status" value="2"/>
</dbReference>
<keyword evidence="6" id="KW-1185">Reference proteome</keyword>
<dbReference type="GO" id="GO:0000976">
    <property type="term" value="F:transcription cis-regulatory region binding"/>
    <property type="evidence" value="ECO:0007669"/>
    <property type="project" value="TreeGrafter"/>
</dbReference>
<dbReference type="InterPro" id="IPR003137">
    <property type="entry name" value="PA_domain"/>
</dbReference>
<dbReference type="GO" id="GO:0005634">
    <property type="term" value="C:nucleus"/>
    <property type="evidence" value="ECO:0007669"/>
    <property type="project" value="TreeGrafter"/>
</dbReference>
<organism evidence="5 6">
    <name type="scientific">Phytophthora infestans</name>
    <name type="common">Potato late blight agent</name>
    <name type="synonym">Botrytis infestans</name>
    <dbReference type="NCBI Taxonomy" id="4787"/>
    <lineage>
        <taxon>Eukaryota</taxon>
        <taxon>Sar</taxon>
        <taxon>Stramenopiles</taxon>
        <taxon>Oomycota</taxon>
        <taxon>Peronosporomycetes</taxon>
        <taxon>Peronosporales</taxon>
        <taxon>Peronosporaceae</taxon>
        <taxon>Phytophthora</taxon>
    </lineage>
</organism>
<comment type="caution">
    <text evidence="5">The sequence shown here is derived from an EMBL/GenBank/DDBJ whole genome shotgun (WGS) entry which is preliminary data.</text>
</comment>
<feature type="repeat" description="ANK" evidence="3">
    <location>
        <begin position="591"/>
        <end position="623"/>
    </location>
</feature>
<dbReference type="PROSITE" id="PS50297">
    <property type="entry name" value="ANK_REP_REGION"/>
    <property type="match status" value="2"/>
</dbReference>
<dbReference type="PROSITE" id="PS50096">
    <property type="entry name" value="IQ"/>
    <property type="match status" value="1"/>
</dbReference>
<dbReference type="SMART" id="SM00248">
    <property type="entry name" value="ANK"/>
    <property type="match status" value="5"/>
</dbReference>
<name>A0A833VTR1_PHYIN</name>
<dbReference type="GO" id="GO:0045944">
    <property type="term" value="P:positive regulation of transcription by RNA polymerase II"/>
    <property type="evidence" value="ECO:0007669"/>
    <property type="project" value="TreeGrafter"/>
</dbReference>
<dbReference type="InterPro" id="IPR046450">
    <property type="entry name" value="PA_dom_sf"/>
</dbReference>
<feature type="domain" description="PA" evidence="4">
    <location>
        <begin position="275"/>
        <end position="360"/>
    </location>
</feature>
<keyword evidence="1" id="KW-0677">Repeat</keyword>
<dbReference type="InterPro" id="IPR050663">
    <property type="entry name" value="Ankyrin-SOCS_Box"/>
</dbReference>
<dbReference type="InterPro" id="IPR002110">
    <property type="entry name" value="Ankyrin_rpt"/>
</dbReference>
<feature type="repeat" description="ANK" evidence="3">
    <location>
        <begin position="542"/>
        <end position="574"/>
    </location>
</feature>